<feature type="transmembrane region" description="Helical" evidence="2">
    <location>
        <begin position="34"/>
        <end position="56"/>
    </location>
</feature>
<organism evidence="3 4">
    <name type="scientific">Aeromicrobium fastidiosum</name>
    <dbReference type="NCBI Taxonomy" id="52699"/>
    <lineage>
        <taxon>Bacteria</taxon>
        <taxon>Bacillati</taxon>
        <taxon>Actinomycetota</taxon>
        <taxon>Actinomycetes</taxon>
        <taxon>Propionibacteriales</taxon>
        <taxon>Nocardioidaceae</taxon>
        <taxon>Aeromicrobium</taxon>
    </lineage>
</organism>
<evidence type="ECO:0000256" key="1">
    <source>
        <dbReference type="SAM" id="MobiDB-lite"/>
    </source>
</evidence>
<evidence type="ECO:0000313" key="3">
    <source>
        <dbReference type="EMBL" id="KAA1378624.1"/>
    </source>
</evidence>
<accession>A0A641AMX8</accession>
<dbReference type="OrthoDB" id="4764660at2"/>
<feature type="transmembrane region" description="Helical" evidence="2">
    <location>
        <begin position="87"/>
        <end position="111"/>
    </location>
</feature>
<evidence type="ECO:0000313" key="4">
    <source>
        <dbReference type="Proteomes" id="UP001515100"/>
    </source>
</evidence>
<reference evidence="3" key="1">
    <citation type="submission" date="2019-09" db="EMBL/GenBank/DDBJ databases">
        <authorList>
            <person name="Li J."/>
        </authorList>
    </citation>
    <scope>NUCLEOTIDE SEQUENCE [LARGE SCALE GENOMIC DNA]</scope>
    <source>
        <strain evidence="3">NRBC 14897</strain>
    </source>
</reference>
<keyword evidence="2" id="KW-0472">Membrane</keyword>
<evidence type="ECO:0000256" key="2">
    <source>
        <dbReference type="SAM" id="Phobius"/>
    </source>
</evidence>
<comment type="caution">
    <text evidence="3">The sequence shown here is derived from an EMBL/GenBank/DDBJ whole genome shotgun (WGS) entry which is preliminary data.</text>
</comment>
<feature type="transmembrane region" description="Helical" evidence="2">
    <location>
        <begin position="63"/>
        <end position="81"/>
    </location>
</feature>
<dbReference type="Proteomes" id="UP001515100">
    <property type="component" value="Unassembled WGS sequence"/>
</dbReference>
<dbReference type="RefSeq" id="WP_129182288.1">
    <property type="nucleotide sequence ID" value="NZ_JAGIOG010000001.1"/>
</dbReference>
<dbReference type="EMBL" id="SDPP02000002">
    <property type="protein sequence ID" value="KAA1378624.1"/>
    <property type="molecule type" value="Genomic_DNA"/>
</dbReference>
<name>A0A641AMX8_9ACTN</name>
<keyword evidence="2" id="KW-0812">Transmembrane</keyword>
<feature type="region of interest" description="Disordered" evidence="1">
    <location>
        <begin position="1"/>
        <end position="29"/>
    </location>
</feature>
<sequence length="114" mass="11617">MTMPPGGPPQPPPPWGNYPAPPPQPQPPNDGWKIFAGAVVGVFATIAVPFLALGVAQSVGFSAFLLSFIVVPTTSIGLIIAPVTRKWGIGLLIGWTLSLIIGAGACVALFAGMA</sequence>
<keyword evidence="2" id="KW-1133">Transmembrane helix</keyword>
<dbReference type="AlphaFoldDB" id="A0A641AMX8"/>
<gene>
    <name evidence="3" type="ORF">ESP62_009800</name>
</gene>
<feature type="compositionally biased region" description="Pro residues" evidence="1">
    <location>
        <begin position="1"/>
        <end position="28"/>
    </location>
</feature>
<proteinExistence type="predicted"/>
<keyword evidence="4" id="KW-1185">Reference proteome</keyword>
<protein>
    <submittedName>
        <fullName evidence="3">Uncharacterized protein</fullName>
    </submittedName>
</protein>